<dbReference type="GO" id="GO:0032984">
    <property type="term" value="P:protein-containing complex disassembly"/>
    <property type="evidence" value="ECO:0007669"/>
    <property type="project" value="EnsemblFungi"/>
</dbReference>
<dbReference type="GO" id="GO:0005634">
    <property type="term" value="C:nucleus"/>
    <property type="evidence" value="ECO:0007669"/>
    <property type="project" value="TreeGrafter"/>
</dbReference>
<dbReference type="GO" id="GO:0006979">
    <property type="term" value="P:response to oxidative stress"/>
    <property type="evidence" value="ECO:0007669"/>
    <property type="project" value="TreeGrafter"/>
</dbReference>
<dbReference type="PANTHER" id="PTHR23354:SF62">
    <property type="entry name" value="MUSTARD, ISOFORM V"/>
    <property type="match status" value="1"/>
</dbReference>
<proteinExistence type="inferred from homology"/>
<evidence type="ECO:0000256" key="1">
    <source>
        <dbReference type="ARBA" id="ARBA00004173"/>
    </source>
</evidence>
<evidence type="ECO:0000256" key="5">
    <source>
        <dbReference type="SAM" id="MobiDB-lite"/>
    </source>
</evidence>
<keyword evidence="3" id="KW-0496">Mitochondrion</keyword>
<evidence type="ECO:0000256" key="4">
    <source>
        <dbReference type="ARBA" id="ARBA00040604"/>
    </source>
</evidence>
<protein>
    <recommendedName>
        <fullName evidence="4">Oxidation resistance protein 1</fullName>
    </recommendedName>
</protein>
<organism evidence="7 8">
    <name type="scientific">Hanseniaspora guilliermondii</name>
    <dbReference type="NCBI Taxonomy" id="56406"/>
    <lineage>
        <taxon>Eukaryota</taxon>
        <taxon>Fungi</taxon>
        <taxon>Dikarya</taxon>
        <taxon>Ascomycota</taxon>
        <taxon>Saccharomycotina</taxon>
        <taxon>Saccharomycetes</taxon>
        <taxon>Saccharomycodales</taxon>
        <taxon>Saccharomycodaceae</taxon>
        <taxon>Hanseniaspora</taxon>
    </lineage>
</organism>
<evidence type="ECO:0000259" key="6">
    <source>
        <dbReference type="PROSITE" id="PS51886"/>
    </source>
</evidence>
<accession>A0A1L0CZ35</accession>
<gene>
    <name evidence="7" type="ORF">HGUI_02335</name>
</gene>
<sequence>MLKRLRSWRSKNIPEPTHDADDNSNDNYSSTSSLGTDFVPVSLSQYKDTTKHRLLNEEMVQELRSLMPMRIKLYKTWTLLYSKEENGTSLATLYRCCQKDYDEYRYKKQNFSRNGYLLMVQDMKDGIFGIYTDEPFHPLANNKFYGNGESFLWRIEESKNNKGTYTFEGFPFQDVNYFVVYSDKNMLRIGGGGTSNGGAGLWIDDMLQTGGTNPCKTFNNPVLSKQGTIFQIKALEVWKIG</sequence>
<dbReference type="PANTHER" id="PTHR23354">
    <property type="entry name" value="NUCLEOLAR PROTEIN 7/ESTROGEN RECEPTOR COACTIVATOR-RELATED"/>
    <property type="match status" value="1"/>
</dbReference>
<dbReference type="PROSITE" id="PS51886">
    <property type="entry name" value="TLDC"/>
    <property type="match status" value="1"/>
</dbReference>
<dbReference type="GO" id="GO:0005739">
    <property type="term" value="C:mitochondrion"/>
    <property type="evidence" value="ECO:0007669"/>
    <property type="project" value="UniProtKB-SubCell"/>
</dbReference>
<dbReference type="VEuPathDB" id="FungiDB:HGUI_02335"/>
<dbReference type="AlphaFoldDB" id="A0A1L0CZ35"/>
<evidence type="ECO:0000313" key="8">
    <source>
        <dbReference type="Proteomes" id="UP000183365"/>
    </source>
</evidence>
<dbReference type="Pfam" id="PF07534">
    <property type="entry name" value="TLD"/>
    <property type="match status" value="1"/>
</dbReference>
<dbReference type="EMBL" id="FQNF01000040">
    <property type="protein sequence ID" value="SGZ40135.1"/>
    <property type="molecule type" value="Genomic_DNA"/>
</dbReference>
<dbReference type="Proteomes" id="UP000183365">
    <property type="component" value="Unassembled WGS sequence"/>
</dbReference>
<dbReference type="InterPro" id="IPR006571">
    <property type="entry name" value="TLDc_dom"/>
</dbReference>
<dbReference type="OrthoDB" id="26679at2759"/>
<feature type="region of interest" description="Disordered" evidence="5">
    <location>
        <begin position="1"/>
        <end position="33"/>
    </location>
</feature>
<dbReference type="GO" id="GO:0045053">
    <property type="term" value="P:protein retention in Golgi apparatus"/>
    <property type="evidence" value="ECO:0007669"/>
    <property type="project" value="EnsemblFungi"/>
</dbReference>
<comment type="subcellular location">
    <subcellularLocation>
        <location evidence="1">Mitochondrion</location>
    </subcellularLocation>
</comment>
<evidence type="ECO:0000313" key="7">
    <source>
        <dbReference type="EMBL" id="SGZ40135.1"/>
    </source>
</evidence>
<dbReference type="SMART" id="SM00584">
    <property type="entry name" value="TLDc"/>
    <property type="match status" value="1"/>
</dbReference>
<name>A0A1L0CZ35_9ASCO</name>
<reference evidence="8" key="1">
    <citation type="submission" date="2016-11" db="EMBL/GenBank/DDBJ databases">
        <authorList>
            <person name="Guldener U."/>
        </authorList>
    </citation>
    <scope>NUCLEOTIDE SEQUENCE [LARGE SCALE GENOMIC DNA]</scope>
</reference>
<keyword evidence="8" id="KW-1185">Reference proteome</keyword>
<feature type="domain" description="TLDc" evidence="6">
    <location>
        <begin position="53"/>
        <end position="241"/>
    </location>
</feature>
<evidence type="ECO:0000256" key="2">
    <source>
        <dbReference type="ARBA" id="ARBA00009540"/>
    </source>
</evidence>
<comment type="similarity">
    <text evidence="2">Belongs to the OXR1 family.</text>
</comment>
<evidence type="ECO:0000256" key="3">
    <source>
        <dbReference type="ARBA" id="ARBA00023128"/>
    </source>
</evidence>